<feature type="compositionally biased region" description="Basic and acidic residues" evidence="1">
    <location>
        <begin position="2666"/>
        <end position="2684"/>
    </location>
</feature>
<feature type="region of interest" description="Disordered" evidence="1">
    <location>
        <begin position="2134"/>
        <end position="2172"/>
    </location>
</feature>
<feature type="compositionally biased region" description="Basic and acidic residues" evidence="1">
    <location>
        <begin position="1787"/>
        <end position="1797"/>
    </location>
</feature>
<dbReference type="Proteomes" id="UP001054902">
    <property type="component" value="Unassembled WGS sequence"/>
</dbReference>
<feature type="compositionally biased region" description="Polar residues" evidence="1">
    <location>
        <begin position="2717"/>
        <end position="2736"/>
    </location>
</feature>
<reference evidence="3 4" key="1">
    <citation type="journal article" date="2021" name="Sci. Rep.">
        <title>The genome of the diatom Chaetoceros tenuissimus carries an ancient integrated fragment of an extant virus.</title>
        <authorList>
            <person name="Hongo Y."/>
            <person name="Kimura K."/>
            <person name="Takaki Y."/>
            <person name="Yoshida Y."/>
            <person name="Baba S."/>
            <person name="Kobayashi G."/>
            <person name="Nagasaki K."/>
            <person name="Hano T."/>
            <person name="Tomaru Y."/>
        </authorList>
    </citation>
    <scope>NUCLEOTIDE SEQUENCE [LARGE SCALE GENOMIC DNA]</scope>
    <source>
        <strain evidence="3 4">NIES-3715</strain>
    </source>
</reference>
<feature type="region of interest" description="Disordered" evidence="1">
    <location>
        <begin position="2666"/>
        <end position="2773"/>
    </location>
</feature>
<evidence type="ECO:0000313" key="4">
    <source>
        <dbReference type="Proteomes" id="UP001054902"/>
    </source>
</evidence>
<feature type="region of interest" description="Disordered" evidence="1">
    <location>
        <begin position="2318"/>
        <end position="2342"/>
    </location>
</feature>
<feature type="region of interest" description="Disordered" evidence="1">
    <location>
        <begin position="1887"/>
        <end position="1907"/>
    </location>
</feature>
<feature type="domain" description="UBA" evidence="2">
    <location>
        <begin position="1700"/>
        <end position="1747"/>
    </location>
</feature>
<feature type="compositionally biased region" description="Acidic residues" evidence="1">
    <location>
        <begin position="2753"/>
        <end position="2773"/>
    </location>
</feature>
<gene>
    <name evidence="3" type="ORF">CTEN210_15285</name>
</gene>
<sequence>MATEMEVVEASQEVKNTSNEMISGFALQPLSSIPLQTNERNQSTDNTQKVLNRVYECFSNRFPDPKIIQERMREAELQQQKEINAAKSKSLFGRLFGTANNNVKHEKDEILPEDEMQHEVDGQDDQDFVMIDDDDAPLLGTDRFDPRLIPPEAHNCARFHLASTLESNARYAPKSSVKIVNYSGEKLLTNRWAVVGFGEFIEIPNENQNDSNSQLKVETNDIEALIEARENYVNSQTPLVPCINYVRCVQVSTNCIAVSWGMEDGIIVIYRKVQMPNSQKIEWHSVAIVTPLQPVVKEAAESCTLARIVGVSNVNPHQVYESGSLRVTGVEALHLGDAQVGHHTVLAVSRLGGFVEFIIMPSNVCQGPIIAPRKKLRSGQGHYASGLPNISGDQSLPHCWIPTDQVHWDITAMAVTKIDVDENQINDNTSSRDYPPVDYVVCTSGISSSNPEDDNMENNEENMDNALNNESVALWRFSLVDSPNGLQPMVGLLNQISLSPCGPSNTTFASQFTFKNWNGRGMYNVNASTISTPSPISCLTLTSNSKSRYLIATLDHYGGTDIIDCTDVVRHASHEIGFVKKPMYIFRGSQELRRENVVASEGGGAFIAIHWWFSDETLHFLGVTNDGHVIVRTIDTISNAVTNGTTSNFNVVGMTRIPRLSSCSFIQDSQIGGPAKVFGINICEDEDKSISTWSIGHISPQHYLKSLISQGKVHEAFEISKSHDLNFDDSTIMDDCYVEIWEGDKNISAFRSISNSEYVMNEAADITNLYKRHESIDLDTIQELVQEAMNRFIREGINVSEEKVQKVLSNYSRLSTYMATCKNVDKGLPVVSHFLETFYNVDLFTLVKSFAYNGDLTNTLILLIRHWNELGSLSNIRCILDSLPLSTPVSEYECLLPYNSAFDSAEVFLKVYAHVDQNIECFLSQEDSSQIYNAVDQTASKIEEDQDVLLWYIMRAEKMMEGIGFLDNVVTLLNIAIEMTGASSGSDTNEENLLKILSLRASAYHIHCLVELGMHLDANLSDRVQAMTVEEFENLGIPGVIELILGGCENEREIVFRYTEFLSPMLCDDGIGTDFIVRCWPDLHTGEESYNIDRREELELGTVSFCIENLERVLQNDQTSSDEIATVLSMCEAMVIGEHDSATGLITNELLRFQLLMEISSLAVENISLSHTKQLWAIYEALPILESTSCDLFSEMARKINAWYRSFTALTLVLRWKEKAPFSAEFFQKLQDLHGHILDQEKEEDLMNQLTYMGTRMAISIAEGLSKESSIPGEDIDRLFILYISDITDLNEHCFSSLLPVPHILNEVLVPMLLENFSFLLLRKFFICRLIDEKCIISSFEYFVNTIVTKHIRGIKEELSKFIEYFADLSPDCCSIADNSIRYIQFRQFVEESMTISADLVPTMDVLFSAGPFAFLETFMQLDESTILHDCSDWSNEGFSSNQLSILVRHFSSPLQNPPADIGPLPGTTVLHIANMLGLGDPRNQFLVKNLIVHSALYHDHDTVALLHCIIMLHTAIEGSKSGHEIDQEAAQTLLKSVRMTTEKCSNKHNKSIKYLLEQCLSWTKSHNLEEDKALALLSAFDTVEKIVDNGAESATNIDNLQRVLLSKIQALDIDFGSKIECSGTEAIVCTIVDSILPWCIATMIKNPTTEVLEILEVATSILHSRKESVITTKGIQDIINQLEHICTLDNFCPDTVSTDNKIVDHLIFRGYSQNGARRAAFMTNNESAETALLWAVANASNNDFDDPIMVLRSNGVSGSTVPLGQLLLRSLKILKYSLVVLTSNSEDSKSTDEDSMKGASDCSLPESSRCSHNFTSSQETLKESELKERRPETPTIVIPKKRVMNTSEKHKLVEGGRKLLMSQRTTLRRSNRLKLAAEGRKILEQAKGKPSVRSGASVQSTGSSLSSFTWNTMNSRRRQESLFDEESLNEVISTTNDITLNAKTSVHIPQGSNDKIGYEGNRALSSDSNAEKNMKNFQHEKLKSQGRALLKKKREALPKKSTLKVNHTLEDEEDHLHVTRLQPEGEEKARIAAEEEAARLKAEEEERARLISEEEAARLKAEEEERARLAAEEEAARLKVEEEERLRIEEEERARIAAEEEADRIQAEEEAARLAAEREERARLAAEEEAVRLKAEEEEGARIAAEEEAAKTKAEEEERARLAAEEEERVRMVAEEEAARLAAEEEERARIAAEEEAARLKAEAEERDRIAAEEEERARIAAEEEASRLKAEEEERARIAAEEEAARQKAEEEERARIAAEEEAARLAAEEKERARIVAEEEAARLAAEEEEKARIAAEKEAARLKAEEEKRARLAAEEEERARIAAEEEDRARLAAEEEERARIAAEEEAARLKAEEEERARIAAEEAEKARLAAEEEERARIAAEEEAAKLAAEEEEKARIAAEEAEKARLAAEEEERARTAAEEEAARLKAEEEKRARLVAEEEAARLKAEEEEKARIVAEEEAARLAAEEKERARIAAEVEAAKLAAEEAEKARLAAEEEERARIAAEEEAARLKAEEEKRARLVAEEEERARIAAEEEAARLKAEEEERARIAAAEEAARLAAEEEEKASLAAEEEERARISAEECAARLKAEEEERARLKAEEEERARVAAEEEAARLKAEEEDRARLAAEEEAARLKAEDISPSGHEDYSFVHHEENRFFEESEHNPSEVGSDHDLSPCPDPPVEVDDSLSLEGFGEDEDGWGFDNDVSFDQNNSSSNAAVTISNPESCNIVRSVESMNEIDPSTNEDEGWGFDDDDDDGWDFED</sequence>
<feature type="compositionally biased region" description="Polar residues" evidence="1">
    <location>
        <begin position="1806"/>
        <end position="1820"/>
    </location>
</feature>
<organism evidence="3 4">
    <name type="scientific">Chaetoceros tenuissimus</name>
    <dbReference type="NCBI Taxonomy" id="426638"/>
    <lineage>
        <taxon>Eukaryota</taxon>
        <taxon>Sar</taxon>
        <taxon>Stramenopiles</taxon>
        <taxon>Ochrophyta</taxon>
        <taxon>Bacillariophyta</taxon>
        <taxon>Coscinodiscophyceae</taxon>
        <taxon>Chaetocerotophycidae</taxon>
        <taxon>Chaetocerotales</taxon>
        <taxon>Chaetocerotaceae</taxon>
        <taxon>Chaetoceros</taxon>
    </lineage>
</organism>
<proteinExistence type="predicted"/>
<feature type="compositionally biased region" description="Polar residues" evidence="1">
    <location>
        <begin position="1895"/>
        <end position="1907"/>
    </location>
</feature>
<name>A0AAD3D6M7_9STRA</name>
<keyword evidence="4" id="KW-1185">Reference proteome</keyword>
<accession>A0AAD3D6M7</accession>
<evidence type="ECO:0000256" key="1">
    <source>
        <dbReference type="SAM" id="MobiDB-lite"/>
    </source>
</evidence>
<protein>
    <submittedName>
        <fullName evidence="3">Kinetoplast-associated protein-like protein</fullName>
    </submittedName>
</protein>
<feature type="region of interest" description="Disordered" evidence="1">
    <location>
        <begin position="1786"/>
        <end position="1834"/>
    </location>
</feature>
<feature type="compositionally biased region" description="Acidic residues" evidence="1">
    <location>
        <begin position="2692"/>
        <end position="2710"/>
    </location>
</feature>
<dbReference type="EMBL" id="BLLK01000062">
    <property type="protein sequence ID" value="GFH58809.1"/>
    <property type="molecule type" value="Genomic_DNA"/>
</dbReference>
<evidence type="ECO:0000313" key="3">
    <source>
        <dbReference type="EMBL" id="GFH58809.1"/>
    </source>
</evidence>
<dbReference type="PANTHER" id="PTHR38758">
    <property type="entry name" value="PUTATIVE-RELATED"/>
    <property type="match status" value="1"/>
</dbReference>
<feature type="compositionally biased region" description="Basic and acidic residues" evidence="1">
    <location>
        <begin position="1821"/>
        <end position="1833"/>
    </location>
</feature>
<feature type="region of interest" description="Disordered" evidence="1">
    <location>
        <begin position="2199"/>
        <end position="2256"/>
    </location>
</feature>
<comment type="caution">
    <text evidence="3">The sequence shown here is derived from an EMBL/GenBank/DDBJ whole genome shotgun (WGS) entry which is preliminary data.</text>
</comment>
<evidence type="ECO:0000259" key="2">
    <source>
        <dbReference type="Pfam" id="PF22562"/>
    </source>
</evidence>
<dbReference type="Pfam" id="PF22562">
    <property type="entry name" value="UBA_7"/>
    <property type="match status" value="1"/>
</dbReference>
<dbReference type="PANTHER" id="PTHR38758:SF1">
    <property type="entry name" value="PROTEIN, PUTATIVE-RELATED"/>
    <property type="match status" value="1"/>
</dbReference>
<dbReference type="InterPro" id="IPR015940">
    <property type="entry name" value="UBA"/>
</dbReference>